<dbReference type="VEuPathDB" id="FungiDB:A9K55_004820"/>
<dbReference type="PANTHER" id="PTHR43857">
    <property type="entry name" value="BLR7761 PROTEIN"/>
    <property type="match status" value="1"/>
</dbReference>
<dbReference type="SUPFAM" id="SSF55298">
    <property type="entry name" value="YjgF-like"/>
    <property type="match status" value="1"/>
</dbReference>
<sequence length="150" mass="17142">MANCQQYNYPGYGKWAEKNLNYAQAVRVGDRIICSGQGGWDCRQEEFTLDTLVKGSLFEEIDQAFENCDYNLKHAGGKGWSQVFRVVTYSTDIPSQHERIVYNLTKWMPDHRPVWTELGVKELGSNKMHFEIDVEAYDPEGAEGVKPTKA</sequence>
<proteinExistence type="predicted"/>
<dbReference type="Gene3D" id="3.30.1330.40">
    <property type="entry name" value="RutC-like"/>
    <property type="match status" value="1"/>
</dbReference>
<dbReference type="OrthoDB" id="309640at2759"/>
<gene>
    <name evidence="1" type="ORF">A9K55_004820</name>
</gene>
<dbReference type="OMA" id="HKVIWTQ"/>
<dbReference type="InterPro" id="IPR006175">
    <property type="entry name" value="YjgF/YER057c/UK114"/>
</dbReference>
<dbReference type="AlphaFoldDB" id="A0A2H4SMC2"/>
<evidence type="ECO:0000313" key="2">
    <source>
        <dbReference type="Proteomes" id="UP000323067"/>
    </source>
</evidence>
<reference evidence="1 2" key="1">
    <citation type="journal article" date="2017" name="BMC Genomics">
        <title>Chromosome level assembly and secondary metabolite potential of the parasitic fungus Cordyceps militaris.</title>
        <authorList>
            <person name="Kramer G.J."/>
            <person name="Nodwell J.R."/>
        </authorList>
    </citation>
    <scope>NUCLEOTIDE SEQUENCE [LARGE SCALE GENOMIC DNA]</scope>
    <source>
        <strain evidence="1 2">ATCC 34164</strain>
    </source>
</reference>
<dbReference type="Pfam" id="PF01042">
    <property type="entry name" value="Ribonuc_L-PSP"/>
    <property type="match status" value="1"/>
</dbReference>
<dbReference type="EMBL" id="CP023325">
    <property type="protein sequence ID" value="ATY64257.1"/>
    <property type="molecule type" value="Genomic_DNA"/>
</dbReference>
<name>A0A2H4SMC2_CORMI</name>
<protein>
    <submittedName>
        <fullName evidence="1">L-PSP endoribonuclease family</fullName>
    </submittedName>
</protein>
<dbReference type="InterPro" id="IPR035959">
    <property type="entry name" value="RutC-like_sf"/>
</dbReference>
<evidence type="ECO:0000313" key="1">
    <source>
        <dbReference type="EMBL" id="ATY64257.1"/>
    </source>
</evidence>
<dbReference type="Proteomes" id="UP000323067">
    <property type="component" value="Chromosome v"/>
</dbReference>
<dbReference type="VEuPathDB" id="FungiDB:CCM_01515"/>
<organism evidence="1 2">
    <name type="scientific">Cordyceps militaris</name>
    <name type="common">Caterpillar fungus</name>
    <name type="synonym">Clavaria militaris</name>
    <dbReference type="NCBI Taxonomy" id="73501"/>
    <lineage>
        <taxon>Eukaryota</taxon>
        <taxon>Fungi</taxon>
        <taxon>Dikarya</taxon>
        <taxon>Ascomycota</taxon>
        <taxon>Pezizomycotina</taxon>
        <taxon>Sordariomycetes</taxon>
        <taxon>Hypocreomycetidae</taxon>
        <taxon>Hypocreales</taxon>
        <taxon>Cordycipitaceae</taxon>
        <taxon>Cordyceps</taxon>
    </lineage>
</organism>
<dbReference type="PANTHER" id="PTHR43857:SF1">
    <property type="entry name" value="YJGH FAMILY PROTEIN"/>
    <property type="match status" value="1"/>
</dbReference>
<accession>A0A2H4SMC2</accession>